<sequence length="91" mass="10026">MTRIGPNNMNITQHIEPYTSSFNSKFTACQSVSNRWKIFSSTSSGQRGRVELQMTLPSPLKHRAASRGRIRQSVRAHRATAAAAAPPADTE</sequence>
<evidence type="ECO:0000256" key="1">
    <source>
        <dbReference type="SAM" id="MobiDB-lite"/>
    </source>
</evidence>
<keyword evidence="3" id="KW-1185">Reference proteome</keyword>
<evidence type="ECO:0000313" key="2">
    <source>
        <dbReference type="EMBL" id="KAK2898273.1"/>
    </source>
</evidence>
<feature type="region of interest" description="Disordered" evidence="1">
    <location>
        <begin position="59"/>
        <end position="91"/>
    </location>
</feature>
<organism evidence="2 3">
    <name type="scientific">Cirrhinus molitorella</name>
    <name type="common">mud carp</name>
    <dbReference type="NCBI Taxonomy" id="172907"/>
    <lineage>
        <taxon>Eukaryota</taxon>
        <taxon>Metazoa</taxon>
        <taxon>Chordata</taxon>
        <taxon>Craniata</taxon>
        <taxon>Vertebrata</taxon>
        <taxon>Euteleostomi</taxon>
        <taxon>Actinopterygii</taxon>
        <taxon>Neopterygii</taxon>
        <taxon>Teleostei</taxon>
        <taxon>Ostariophysi</taxon>
        <taxon>Cypriniformes</taxon>
        <taxon>Cyprinidae</taxon>
        <taxon>Labeoninae</taxon>
        <taxon>Labeonini</taxon>
        <taxon>Cirrhinus</taxon>
    </lineage>
</organism>
<protein>
    <submittedName>
        <fullName evidence="2">Uncharacterized protein</fullName>
    </submittedName>
</protein>
<reference evidence="2" key="1">
    <citation type="submission" date="2023-08" db="EMBL/GenBank/DDBJ databases">
        <title>Chromosome-level Genome Assembly of mud carp (Cirrhinus molitorella).</title>
        <authorList>
            <person name="Liu H."/>
        </authorList>
    </citation>
    <scope>NUCLEOTIDE SEQUENCE</scope>
    <source>
        <strain evidence="2">Prfri</strain>
        <tissue evidence="2">Muscle</tissue>
    </source>
</reference>
<feature type="compositionally biased region" description="Basic residues" evidence="1">
    <location>
        <begin position="60"/>
        <end position="78"/>
    </location>
</feature>
<gene>
    <name evidence="2" type="ORF">Q8A67_009691</name>
</gene>
<dbReference type="EMBL" id="JAUYZG010000009">
    <property type="protein sequence ID" value="KAK2898273.1"/>
    <property type="molecule type" value="Genomic_DNA"/>
</dbReference>
<dbReference type="AlphaFoldDB" id="A0AA88PSA4"/>
<proteinExistence type="predicted"/>
<evidence type="ECO:0000313" key="3">
    <source>
        <dbReference type="Proteomes" id="UP001187343"/>
    </source>
</evidence>
<dbReference type="Proteomes" id="UP001187343">
    <property type="component" value="Unassembled WGS sequence"/>
</dbReference>
<name>A0AA88PSA4_9TELE</name>
<accession>A0AA88PSA4</accession>
<feature type="compositionally biased region" description="Low complexity" evidence="1">
    <location>
        <begin position="79"/>
        <end position="91"/>
    </location>
</feature>
<comment type="caution">
    <text evidence="2">The sequence shown here is derived from an EMBL/GenBank/DDBJ whole genome shotgun (WGS) entry which is preliminary data.</text>
</comment>